<dbReference type="InterPro" id="IPR000524">
    <property type="entry name" value="Tscrpt_reg_HTH_GntR"/>
</dbReference>
<keyword evidence="3" id="KW-0804">Transcription</keyword>
<gene>
    <name evidence="5" type="ORF">DJ019_09035</name>
</gene>
<evidence type="ECO:0000256" key="3">
    <source>
        <dbReference type="ARBA" id="ARBA00023163"/>
    </source>
</evidence>
<dbReference type="InterPro" id="IPR036390">
    <property type="entry name" value="WH_DNA-bd_sf"/>
</dbReference>
<name>A0A328BGJ8_9CAUL</name>
<dbReference type="Proteomes" id="UP000249524">
    <property type="component" value="Unassembled WGS sequence"/>
</dbReference>
<keyword evidence="6" id="KW-1185">Reference proteome</keyword>
<evidence type="ECO:0000259" key="4">
    <source>
        <dbReference type="PROSITE" id="PS50949"/>
    </source>
</evidence>
<dbReference type="AlphaFoldDB" id="A0A328BGJ8"/>
<protein>
    <recommendedName>
        <fullName evidence="4">HTH gntR-type domain-containing protein</fullName>
    </recommendedName>
</protein>
<dbReference type="CDD" id="cd07377">
    <property type="entry name" value="WHTH_GntR"/>
    <property type="match status" value="1"/>
</dbReference>
<dbReference type="PANTHER" id="PTHR43537:SF5">
    <property type="entry name" value="UXU OPERON TRANSCRIPTIONAL REGULATOR"/>
    <property type="match status" value="1"/>
</dbReference>
<accession>A0A328BGJ8</accession>
<organism evidence="5 6">
    <name type="scientific">Phenylobacterium kunshanense</name>
    <dbReference type="NCBI Taxonomy" id="1445034"/>
    <lineage>
        <taxon>Bacteria</taxon>
        <taxon>Pseudomonadati</taxon>
        <taxon>Pseudomonadota</taxon>
        <taxon>Alphaproteobacteria</taxon>
        <taxon>Caulobacterales</taxon>
        <taxon>Caulobacteraceae</taxon>
        <taxon>Phenylobacterium</taxon>
    </lineage>
</organism>
<evidence type="ECO:0000313" key="5">
    <source>
        <dbReference type="EMBL" id="RAK66380.1"/>
    </source>
</evidence>
<proteinExistence type="predicted"/>
<keyword evidence="2" id="KW-0238">DNA-binding</keyword>
<dbReference type="PANTHER" id="PTHR43537">
    <property type="entry name" value="TRANSCRIPTIONAL REGULATOR, GNTR FAMILY"/>
    <property type="match status" value="1"/>
</dbReference>
<dbReference type="GO" id="GO:0003700">
    <property type="term" value="F:DNA-binding transcription factor activity"/>
    <property type="evidence" value="ECO:0007669"/>
    <property type="project" value="InterPro"/>
</dbReference>
<evidence type="ECO:0000256" key="1">
    <source>
        <dbReference type="ARBA" id="ARBA00023015"/>
    </source>
</evidence>
<dbReference type="Gene3D" id="1.10.10.10">
    <property type="entry name" value="Winged helix-like DNA-binding domain superfamily/Winged helix DNA-binding domain"/>
    <property type="match status" value="1"/>
</dbReference>
<dbReference type="SUPFAM" id="SSF46785">
    <property type="entry name" value="Winged helix' DNA-binding domain"/>
    <property type="match status" value="1"/>
</dbReference>
<dbReference type="EMBL" id="QFYS01000003">
    <property type="protein sequence ID" value="RAK66380.1"/>
    <property type="molecule type" value="Genomic_DNA"/>
</dbReference>
<dbReference type="SMART" id="SM00345">
    <property type="entry name" value="HTH_GNTR"/>
    <property type="match status" value="1"/>
</dbReference>
<dbReference type="Pfam" id="PF00392">
    <property type="entry name" value="GntR"/>
    <property type="match status" value="1"/>
</dbReference>
<comment type="caution">
    <text evidence="5">The sequence shown here is derived from an EMBL/GenBank/DDBJ whole genome shotgun (WGS) entry which is preliminary data.</text>
</comment>
<feature type="domain" description="HTH gntR-type" evidence="4">
    <location>
        <begin position="6"/>
        <end position="73"/>
    </location>
</feature>
<sequence>MAEPQAEPFHVALSALRERLQNGTLAPGGRATAVDLADELGLSTTPVREALSRLTGEGLLEDRRGQGYFVRLLGPVEVADLYRMSLAQLLIALDPRRANRVAPASPGPLDTEPAGGVDPVAGVESLFRRWVAATGSRPLYAAFRIGQIQLGPVRRLEAQLLADLDGEALALLASGAASRAERLALLRQFHAVRIRESDRLAALIEAGARDLKK</sequence>
<keyword evidence="1" id="KW-0805">Transcription regulation</keyword>
<dbReference type="GO" id="GO:0003677">
    <property type="term" value="F:DNA binding"/>
    <property type="evidence" value="ECO:0007669"/>
    <property type="project" value="UniProtKB-KW"/>
</dbReference>
<evidence type="ECO:0000256" key="2">
    <source>
        <dbReference type="ARBA" id="ARBA00023125"/>
    </source>
</evidence>
<dbReference type="PROSITE" id="PS50949">
    <property type="entry name" value="HTH_GNTR"/>
    <property type="match status" value="1"/>
</dbReference>
<dbReference type="InterPro" id="IPR036388">
    <property type="entry name" value="WH-like_DNA-bd_sf"/>
</dbReference>
<dbReference type="RefSeq" id="WP_111275689.1">
    <property type="nucleotide sequence ID" value="NZ_QFYS01000003.1"/>
</dbReference>
<evidence type="ECO:0000313" key="6">
    <source>
        <dbReference type="Proteomes" id="UP000249524"/>
    </source>
</evidence>
<reference evidence="5 6" key="1">
    <citation type="submission" date="2018-05" db="EMBL/GenBank/DDBJ databases">
        <authorList>
            <person name="Lanie J.A."/>
            <person name="Ng W.-L."/>
            <person name="Kazmierczak K.M."/>
            <person name="Andrzejewski T.M."/>
            <person name="Davidsen T.M."/>
            <person name="Wayne K.J."/>
            <person name="Tettelin H."/>
            <person name="Glass J.I."/>
            <person name="Rusch D."/>
            <person name="Podicherti R."/>
            <person name="Tsui H.-C.T."/>
            <person name="Winkler M.E."/>
        </authorList>
    </citation>
    <scope>NUCLEOTIDE SEQUENCE [LARGE SCALE GENOMIC DNA]</scope>
    <source>
        <strain evidence="5 6">BUT-10</strain>
    </source>
</reference>
<dbReference type="OrthoDB" id="8479543at2"/>